<evidence type="ECO:0000313" key="8">
    <source>
        <dbReference type="Proteomes" id="UP000014113"/>
    </source>
</evidence>
<dbReference type="eggNOG" id="COG1169">
    <property type="taxonomic scope" value="Bacteria"/>
</dbReference>
<evidence type="ECO:0000313" key="7">
    <source>
        <dbReference type="EMBL" id="EOW83763.1"/>
    </source>
</evidence>
<name>S1NDP0_9ENTE</name>
<dbReference type="PANTHER" id="PTHR42839">
    <property type="entry name" value="ISOCHORISMATE SYNTHASE ENTC"/>
    <property type="match status" value="1"/>
</dbReference>
<dbReference type="Gene3D" id="3.60.120.10">
    <property type="entry name" value="Anthranilate synthase"/>
    <property type="match status" value="1"/>
</dbReference>
<dbReference type="EC" id="5.4.4.2" evidence="3"/>
<reference evidence="7 8" key="1">
    <citation type="submission" date="2013-03" db="EMBL/GenBank/DDBJ databases">
        <title>The Genome Sequence of Enterococcus columbae ATCC_51263 (PacBio/Illumina hybrid assembly).</title>
        <authorList>
            <consortium name="The Broad Institute Genomics Platform"/>
            <consortium name="The Broad Institute Genome Sequencing Center for Infectious Disease"/>
            <person name="Earl A."/>
            <person name="Russ C."/>
            <person name="Gilmore M."/>
            <person name="Surin D."/>
            <person name="Walker B."/>
            <person name="Young S."/>
            <person name="Zeng Q."/>
            <person name="Gargeya S."/>
            <person name="Fitzgerald M."/>
            <person name="Haas B."/>
            <person name="Abouelleil A."/>
            <person name="Allen A.W."/>
            <person name="Alvarado L."/>
            <person name="Arachchi H.M."/>
            <person name="Berlin A.M."/>
            <person name="Chapman S.B."/>
            <person name="Gainer-Dewar J."/>
            <person name="Goldberg J."/>
            <person name="Griggs A."/>
            <person name="Gujja S."/>
            <person name="Hansen M."/>
            <person name="Howarth C."/>
            <person name="Imamovic A."/>
            <person name="Ireland A."/>
            <person name="Larimer J."/>
            <person name="McCowan C."/>
            <person name="Murphy C."/>
            <person name="Pearson M."/>
            <person name="Poon T.W."/>
            <person name="Priest M."/>
            <person name="Roberts A."/>
            <person name="Saif S."/>
            <person name="Shea T."/>
            <person name="Sisk P."/>
            <person name="Sykes S."/>
            <person name="Wortman J."/>
            <person name="Nusbaum C."/>
            <person name="Birren B."/>
        </authorList>
    </citation>
    <scope>NUCLEOTIDE SEQUENCE [LARGE SCALE GENOMIC DNA]</scope>
    <source>
        <strain evidence="7 8">ATCC 51263</strain>
    </source>
</reference>
<keyword evidence="4" id="KW-0413">Isomerase</keyword>
<dbReference type="OrthoDB" id="9803598at2"/>
<dbReference type="Proteomes" id="UP000014113">
    <property type="component" value="Unassembled WGS sequence"/>
</dbReference>
<feature type="domain" description="Chorismate-utilising enzyme C-terminal" evidence="6">
    <location>
        <begin position="197"/>
        <end position="454"/>
    </location>
</feature>
<evidence type="ECO:0000256" key="1">
    <source>
        <dbReference type="ARBA" id="ARBA00000799"/>
    </source>
</evidence>
<comment type="catalytic activity">
    <reaction evidence="1">
        <text>chorismate = isochorismate</text>
        <dbReference type="Rhea" id="RHEA:18985"/>
        <dbReference type="ChEBI" id="CHEBI:29748"/>
        <dbReference type="ChEBI" id="CHEBI:29780"/>
        <dbReference type="EC" id="5.4.4.2"/>
    </reaction>
</comment>
<keyword evidence="8" id="KW-1185">Reference proteome</keyword>
<dbReference type="STRING" id="1121865.OMW_02354"/>
<dbReference type="GO" id="GO:0009697">
    <property type="term" value="P:salicylic acid biosynthetic process"/>
    <property type="evidence" value="ECO:0007669"/>
    <property type="project" value="TreeGrafter"/>
</dbReference>
<evidence type="ECO:0000256" key="4">
    <source>
        <dbReference type="ARBA" id="ARBA00023235"/>
    </source>
</evidence>
<gene>
    <name evidence="7" type="ORF">I568_01565</name>
</gene>
<evidence type="ECO:0000259" key="6">
    <source>
        <dbReference type="Pfam" id="PF00425"/>
    </source>
</evidence>
<dbReference type="AlphaFoldDB" id="S1NDP0"/>
<comment type="caution">
    <text evidence="7">The sequence shown here is derived from an EMBL/GenBank/DDBJ whole genome shotgun (WGS) entry which is preliminary data.</text>
</comment>
<dbReference type="InterPro" id="IPR015890">
    <property type="entry name" value="Chorismate_C"/>
</dbReference>
<dbReference type="SUPFAM" id="SSF56322">
    <property type="entry name" value="ADC synthase"/>
    <property type="match status" value="1"/>
</dbReference>
<evidence type="ECO:0000256" key="3">
    <source>
        <dbReference type="ARBA" id="ARBA00012824"/>
    </source>
</evidence>
<comment type="similarity">
    <text evidence="2">Belongs to the isochorismate synthase family.</text>
</comment>
<accession>S1NDP0</accession>
<dbReference type="Pfam" id="PF00425">
    <property type="entry name" value="Chorismate_bind"/>
    <property type="match status" value="1"/>
</dbReference>
<dbReference type="NCBIfam" id="TIGR00543">
    <property type="entry name" value="isochor_syn"/>
    <property type="match status" value="1"/>
</dbReference>
<dbReference type="InterPro" id="IPR005801">
    <property type="entry name" value="ADC_synthase"/>
</dbReference>
<evidence type="ECO:0000256" key="2">
    <source>
        <dbReference type="ARBA" id="ARBA00005297"/>
    </source>
</evidence>
<evidence type="ECO:0000256" key="5">
    <source>
        <dbReference type="ARBA" id="ARBA00041564"/>
    </source>
</evidence>
<dbReference type="GO" id="GO:0008909">
    <property type="term" value="F:isochorismate synthase activity"/>
    <property type="evidence" value="ECO:0007669"/>
    <property type="project" value="UniProtKB-EC"/>
</dbReference>
<proteinExistence type="inferred from homology"/>
<sequence length="472" mass="52269">MYSTSRSNEQEIYYYSFSEIASAPDCLALFRQAEQAELIKCFWQTPDQSLQFLGIGALESYQAVTLDSLKQIKANLASRWQQVANPNTNALQGLLQPAILFGGLAFDESMHEKSVWQELANGYFVVPEILLQITPTASLVHYNVRATHLAQAEEKHQQLKAQFEKLVAASSFAQSSNQQLEPALAAPLNWQYVNEASWLELAEKTIAKLCQQPSPLKKVVLARRLQFEAASLQASSWLANLIAQQPNTYRFFLEGESRIFAGATPERLLKATATHFETASVAGSIRRGTTKKEDQELAEQLLNDPKNTQEHQIVVARIEAQLAAFIEGSLVLGERTILKNQMIQHIYLPLAGKRQQNIDFLSVIAALHPTPALGGEPKELALAWLRQYEGFNRGLYGAPIGWQSILSDEGEFAVGIRSAVVAKEKKSVKGQLFAGCGIVADSKAVEELAETALKFEPMKRSLAIDEPSTSHD</sequence>
<dbReference type="InterPro" id="IPR004561">
    <property type="entry name" value="IsoChor_synthase"/>
</dbReference>
<dbReference type="EMBL" id="ASWJ01000007">
    <property type="protein sequence ID" value="EOW83763.1"/>
    <property type="molecule type" value="Genomic_DNA"/>
</dbReference>
<protein>
    <recommendedName>
        <fullName evidence="3">isochorismate synthase</fullName>
        <ecNumber evidence="3">5.4.4.2</ecNumber>
    </recommendedName>
    <alternativeName>
        <fullName evidence="5">Isochorismate mutase</fullName>
    </alternativeName>
</protein>
<dbReference type="PANTHER" id="PTHR42839:SF1">
    <property type="entry name" value="ISOCHORISMATE SYNTHASE MENF"/>
    <property type="match status" value="1"/>
</dbReference>
<organism evidence="7 8">
    <name type="scientific">Enterococcus columbae DSM 7374 = ATCC 51263</name>
    <dbReference type="NCBI Taxonomy" id="1121865"/>
    <lineage>
        <taxon>Bacteria</taxon>
        <taxon>Bacillati</taxon>
        <taxon>Bacillota</taxon>
        <taxon>Bacilli</taxon>
        <taxon>Lactobacillales</taxon>
        <taxon>Enterococcaceae</taxon>
        <taxon>Enterococcus</taxon>
    </lineage>
</organism>
<dbReference type="PATRIC" id="fig|1121865.3.peg.2291"/>